<evidence type="ECO:0000313" key="1">
    <source>
        <dbReference type="EMBL" id="MDO1448376.1"/>
    </source>
</evidence>
<evidence type="ECO:0000313" key="2">
    <source>
        <dbReference type="Proteomes" id="UP001168528"/>
    </source>
</evidence>
<dbReference type="EMBL" id="JAUKPO010000011">
    <property type="protein sequence ID" value="MDO1448376.1"/>
    <property type="molecule type" value="Genomic_DNA"/>
</dbReference>
<reference evidence="1" key="1">
    <citation type="submission" date="2023-07" db="EMBL/GenBank/DDBJ databases">
        <title>The genome sequence of Rhodocytophaga aerolata KACC 12507.</title>
        <authorList>
            <person name="Zhang X."/>
        </authorList>
    </citation>
    <scope>NUCLEOTIDE SEQUENCE</scope>
    <source>
        <strain evidence="1">KACC 12507</strain>
    </source>
</reference>
<dbReference type="RefSeq" id="WP_378410444.1">
    <property type="nucleotide sequence ID" value="NZ_JBHSMY010000006.1"/>
</dbReference>
<keyword evidence="2" id="KW-1185">Reference proteome</keyword>
<organism evidence="1 2">
    <name type="scientific">Rhodocytophaga aerolata</name>
    <dbReference type="NCBI Taxonomy" id="455078"/>
    <lineage>
        <taxon>Bacteria</taxon>
        <taxon>Pseudomonadati</taxon>
        <taxon>Bacteroidota</taxon>
        <taxon>Cytophagia</taxon>
        <taxon>Cytophagales</taxon>
        <taxon>Rhodocytophagaceae</taxon>
        <taxon>Rhodocytophaga</taxon>
    </lineage>
</organism>
<comment type="caution">
    <text evidence="1">The sequence shown here is derived from an EMBL/GenBank/DDBJ whole genome shotgun (WGS) entry which is preliminary data.</text>
</comment>
<dbReference type="Proteomes" id="UP001168528">
    <property type="component" value="Unassembled WGS sequence"/>
</dbReference>
<sequence length="64" mass="7482">MITALPKAALYNLWYKEQACADGIQRYWQGGACPALEDKHSLFILLLRISTLVELLDEYTYFRR</sequence>
<accession>A0ABT8R9K0</accession>
<proteinExistence type="predicted"/>
<name>A0ABT8R9K0_9BACT</name>
<gene>
    <name evidence="1" type="ORF">Q0590_19020</name>
</gene>
<protein>
    <submittedName>
        <fullName evidence="1">Uncharacterized protein</fullName>
    </submittedName>
</protein>